<feature type="transmembrane region" description="Helical" evidence="6">
    <location>
        <begin position="344"/>
        <end position="362"/>
    </location>
</feature>
<dbReference type="GO" id="GO:0015297">
    <property type="term" value="F:antiporter activity"/>
    <property type="evidence" value="ECO:0007669"/>
    <property type="project" value="InterPro"/>
</dbReference>
<sequence>MNKKIQSFTLPLIASNLFQIIIAQVSLAIISRRSTEALAAIALIDGFLYAFAGILGAIGLAFNIYGAKAVGQREETQLNDYLSSILFLVVAIGVSFFLIFLLFGRGILQIVYGFSGELLGTATLYLAIMSPYILLTLVTFVFTSLLKIEKKTNYILGVSIISALVQVLLSYLLINGNLGFPAMGVLGSGIANMLATLCLLGIYGVLLRESLARGLKQRPRKRAFLLKKSVPLMIQECFEGLIFIIAFEAFISRLGVSTLAAYAIGSQGLMIARLPALMYGNAVTVFASEANGQNNRQKILAVGKSAFVSSFVAYVGIASLIWLFRPAFFQLFTTDVAVLDLLPAILPIMLGIMLVSPLYEITKYLLQSLECSRTVCVLTGCVNSLVLVGIMGFWRSGQLNFFFLYCLYGMNFLILGSFFAGLFYWTIKQRDPQGKGRL</sequence>
<comment type="caution">
    <text evidence="7">The sequence shown here is derived from an EMBL/GenBank/DDBJ whole genome shotgun (WGS) entry which is preliminary data.</text>
</comment>
<name>A0A415EQB5_ENTCA</name>
<evidence type="ECO:0000313" key="8">
    <source>
        <dbReference type="Proteomes" id="UP000286288"/>
    </source>
</evidence>
<feature type="transmembrane region" description="Helical" evidence="6">
    <location>
        <begin position="402"/>
        <end position="427"/>
    </location>
</feature>
<reference evidence="7 8" key="1">
    <citation type="submission" date="2018-08" db="EMBL/GenBank/DDBJ databases">
        <title>A genome reference for cultivated species of the human gut microbiota.</title>
        <authorList>
            <person name="Zou Y."/>
            <person name="Xue W."/>
            <person name="Luo G."/>
        </authorList>
    </citation>
    <scope>NUCLEOTIDE SEQUENCE [LARGE SCALE GENOMIC DNA]</scope>
    <source>
        <strain evidence="7 8">AF48-16</strain>
    </source>
</reference>
<feature type="transmembrane region" description="Helical" evidence="6">
    <location>
        <begin position="241"/>
        <end position="264"/>
    </location>
</feature>
<proteinExistence type="inferred from homology"/>
<comment type="similarity">
    <text evidence="2">Belongs to the multi antimicrobial extrusion (MATE) (TC 2.A.66.1) family.</text>
</comment>
<feature type="transmembrane region" description="Helical" evidence="6">
    <location>
        <begin position="180"/>
        <end position="206"/>
    </location>
</feature>
<evidence type="ECO:0000256" key="2">
    <source>
        <dbReference type="ARBA" id="ARBA00010199"/>
    </source>
</evidence>
<feature type="transmembrane region" description="Helical" evidence="6">
    <location>
        <begin position="374"/>
        <end position="396"/>
    </location>
</feature>
<evidence type="ECO:0000256" key="6">
    <source>
        <dbReference type="SAM" id="Phobius"/>
    </source>
</evidence>
<dbReference type="Pfam" id="PF01554">
    <property type="entry name" value="MatE"/>
    <property type="match status" value="2"/>
</dbReference>
<keyword evidence="6" id="KW-0812">Transmembrane</keyword>
<evidence type="ECO:0000256" key="1">
    <source>
        <dbReference type="ARBA" id="ARBA00003408"/>
    </source>
</evidence>
<comment type="function">
    <text evidence="1">Multidrug efflux pump.</text>
</comment>
<dbReference type="PANTHER" id="PTHR43298">
    <property type="entry name" value="MULTIDRUG RESISTANCE PROTEIN NORM-RELATED"/>
    <property type="match status" value="1"/>
</dbReference>
<accession>A0A415EQB5</accession>
<keyword evidence="6" id="KW-1133">Transmembrane helix</keyword>
<evidence type="ECO:0000313" key="7">
    <source>
        <dbReference type="EMBL" id="RHK05428.1"/>
    </source>
</evidence>
<keyword evidence="6" id="KW-0472">Membrane</keyword>
<feature type="transmembrane region" description="Helical" evidence="6">
    <location>
        <begin position="154"/>
        <end position="174"/>
    </location>
</feature>
<feature type="transmembrane region" description="Helical" evidence="6">
    <location>
        <begin position="12"/>
        <end position="31"/>
    </location>
</feature>
<evidence type="ECO:0000256" key="5">
    <source>
        <dbReference type="ARBA" id="ARBA00031636"/>
    </source>
</evidence>
<dbReference type="InterPro" id="IPR050222">
    <property type="entry name" value="MATE_MdtK"/>
</dbReference>
<feature type="transmembrane region" description="Helical" evidence="6">
    <location>
        <begin position="85"/>
        <end position="104"/>
    </location>
</feature>
<dbReference type="Proteomes" id="UP000286288">
    <property type="component" value="Unassembled WGS sequence"/>
</dbReference>
<dbReference type="GO" id="GO:0042910">
    <property type="term" value="F:xenobiotic transmembrane transporter activity"/>
    <property type="evidence" value="ECO:0007669"/>
    <property type="project" value="InterPro"/>
</dbReference>
<dbReference type="GO" id="GO:0005886">
    <property type="term" value="C:plasma membrane"/>
    <property type="evidence" value="ECO:0007669"/>
    <property type="project" value="TreeGrafter"/>
</dbReference>
<feature type="transmembrane region" description="Helical" evidence="6">
    <location>
        <begin position="37"/>
        <end position="65"/>
    </location>
</feature>
<dbReference type="EMBL" id="QRMZ01000019">
    <property type="protein sequence ID" value="RHK05428.1"/>
    <property type="molecule type" value="Genomic_DNA"/>
</dbReference>
<dbReference type="PANTHER" id="PTHR43298:SF2">
    <property type="entry name" value="FMN_FAD EXPORTER YEEO-RELATED"/>
    <property type="match status" value="1"/>
</dbReference>
<protein>
    <recommendedName>
        <fullName evidence="3">Probable multidrug resistance protein NorM</fullName>
    </recommendedName>
    <alternativeName>
        <fullName evidence="5">Multidrug-efflux transporter</fullName>
    </alternativeName>
</protein>
<gene>
    <name evidence="7" type="ORF">DW084_13365</name>
</gene>
<evidence type="ECO:0000256" key="4">
    <source>
        <dbReference type="ARBA" id="ARBA00022448"/>
    </source>
</evidence>
<feature type="transmembrane region" description="Helical" evidence="6">
    <location>
        <begin position="270"/>
        <end position="287"/>
    </location>
</feature>
<dbReference type="InterPro" id="IPR002528">
    <property type="entry name" value="MATE_fam"/>
</dbReference>
<organism evidence="7 8">
    <name type="scientific">Enterococcus casseliflavus</name>
    <name type="common">Enterococcus flavescens</name>
    <dbReference type="NCBI Taxonomy" id="37734"/>
    <lineage>
        <taxon>Bacteria</taxon>
        <taxon>Bacillati</taxon>
        <taxon>Bacillota</taxon>
        <taxon>Bacilli</taxon>
        <taxon>Lactobacillales</taxon>
        <taxon>Enterococcaceae</taxon>
        <taxon>Enterococcus</taxon>
    </lineage>
</organism>
<keyword evidence="4" id="KW-0813">Transport</keyword>
<feature type="transmembrane region" description="Helical" evidence="6">
    <location>
        <begin position="124"/>
        <end position="142"/>
    </location>
</feature>
<feature type="transmembrane region" description="Helical" evidence="6">
    <location>
        <begin position="299"/>
        <end position="324"/>
    </location>
</feature>
<evidence type="ECO:0000256" key="3">
    <source>
        <dbReference type="ARBA" id="ARBA00020268"/>
    </source>
</evidence>
<dbReference type="AlphaFoldDB" id="A0A415EQB5"/>